<keyword evidence="7" id="KW-0492">Microsome</keyword>
<evidence type="ECO:0000256" key="6">
    <source>
        <dbReference type="ARBA" id="ARBA00022723"/>
    </source>
</evidence>
<evidence type="ECO:0000256" key="9">
    <source>
        <dbReference type="ARBA" id="ARBA00023004"/>
    </source>
</evidence>
<comment type="cofactor">
    <cofactor evidence="1 11">
        <name>heme</name>
        <dbReference type="ChEBI" id="CHEBI:30413"/>
    </cofactor>
</comment>
<comment type="subcellular location">
    <subcellularLocation>
        <location evidence="3">Endoplasmic reticulum membrane</location>
        <topology evidence="3">Peripheral membrane protein</topology>
    </subcellularLocation>
    <subcellularLocation>
        <location evidence="2">Microsome membrane</location>
        <topology evidence="2">Peripheral membrane protein</topology>
    </subcellularLocation>
</comment>
<name>A0A7R9L637_9ACAR</name>
<dbReference type="InterPro" id="IPR036396">
    <property type="entry name" value="Cyt_P450_sf"/>
</dbReference>
<evidence type="ECO:0000256" key="10">
    <source>
        <dbReference type="ARBA" id="ARBA00023033"/>
    </source>
</evidence>
<dbReference type="InterPro" id="IPR001128">
    <property type="entry name" value="Cyt_P450"/>
</dbReference>
<protein>
    <recommendedName>
        <fullName evidence="14">Cytochrome P450</fullName>
    </recommendedName>
</protein>
<keyword evidence="10" id="KW-0503">Monooxygenase</keyword>
<comment type="similarity">
    <text evidence="4">Belongs to the cytochrome P450 family.</text>
</comment>
<organism evidence="12">
    <name type="scientific">Medioppia subpectinata</name>
    <dbReference type="NCBI Taxonomy" id="1979941"/>
    <lineage>
        <taxon>Eukaryota</taxon>
        <taxon>Metazoa</taxon>
        <taxon>Ecdysozoa</taxon>
        <taxon>Arthropoda</taxon>
        <taxon>Chelicerata</taxon>
        <taxon>Arachnida</taxon>
        <taxon>Acari</taxon>
        <taxon>Acariformes</taxon>
        <taxon>Sarcoptiformes</taxon>
        <taxon>Oribatida</taxon>
        <taxon>Brachypylina</taxon>
        <taxon>Oppioidea</taxon>
        <taxon>Oppiidae</taxon>
        <taxon>Medioppia</taxon>
    </lineage>
</organism>
<dbReference type="Gene3D" id="1.10.630.10">
    <property type="entry name" value="Cytochrome P450"/>
    <property type="match status" value="1"/>
</dbReference>
<gene>
    <name evidence="12" type="ORF">OSB1V03_LOCUS15971</name>
</gene>
<evidence type="ECO:0000256" key="11">
    <source>
        <dbReference type="PIRSR" id="PIRSR602401-1"/>
    </source>
</evidence>
<dbReference type="GO" id="GO:0008395">
    <property type="term" value="F:steroid hydroxylase activity"/>
    <property type="evidence" value="ECO:0007669"/>
    <property type="project" value="TreeGrafter"/>
</dbReference>
<dbReference type="EMBL" id="OC871789">
    <property type="protein sequence ID" value="CAD7635580.1"/>
    <property type="molecule type" value="Genomic_DNA"/>
</dbReference>
<evidence type="ECO:0000256" key="7">
    <source>
        <dbReference type="ARBA" id="ARBA00022848"/>
    </source>
</evidence>
<dbReference type="Proteomes" id="UP000759131">
    <property type="component" value="Unassembled WGS sequence"/>
</dbReference>
<keyword evidence="8" id="KW-0560">Oxidoreductase</keyword>
<dbReference type="PANTHER" id="PTHR24302">
    <property type="entry name" value="CYTOCHROME P450 FAMILY 3"/>
    <property type="match status" value="1"/>
</dbReference>
<accession>A0A7R9L637</accession>
<evidence type="ECO:0000256" key="2">
    <source>
        <dbReference type="ARBA" id="ARBA00004174"/>
    </source>
</evidence>
<dbReference type="GO" id="GO:0005789">
    <property type="term" value="C:endoplasmic reticulum membrane"/>
    <property type="evidence" value="ECO:0007669"/>
    <property type="project" value="UniProtKB-SubCell"/>
</dbReference>
<evidence type="ECO:0008006" key="14">
    <source>
        <dbReference type="Google" id="ProtNLM"/>
    </source>
</evidence>
<evidence type="ECO:0000313" key="12">
    <source>
        <dbReference type="EMBL" id="CAD7635580.1"/>
    </source>
</evidence>
<feature type="binding site" description="axial binding residue" evidence="11">
    <location>
        <position position="393"/>
    </location>
    <ligand>
        <name>heme</name>
        <dbReference type="ChEBI" id="CHEBI:30413"/>
    </ligand>
    <ligandPart>
        <name>Fe</name>
        <dbReference type="ChEBI" id="CHEBI:18248"/>
    </ligandPart>
</feature>
<dbReference type="Pfam" id="PF00067">
    <property type="entry name" value="p450"/>
    <property type="match status" value="1"/>
</dbReference>
<evidence type="ECO:0000256" key="3">
    <source>
        <dbReference type="ARBA" id="ARBA00004406"/>
    </source>
</evidence>
<keyword evidence="6 11" id="KW-0479">Metal-binding</keyword>
<evidence type="ECO:0000256" key="8">
    <source>
        <dbReference type="ARBA" id="ARBA00023002"/>
    </source>
</evidence>
<dbReference type="AlphaFoldDB" id="A0A7R9L637"/>
<evidence type="ECO:0000313" key="13">
    <source>
        <dbReference type="Proteomes" id="UP000759131"/>
    </source>
</evidence>
<dbReference type="SUPFAM" id="SSF48264">
    <property type="entry name" value="Cytochrome P450"/>
    <property type="match status" value="1"/>
</dbReference>
<dbReference type="PANTHER" id="PTHR24302:SF15">
    <property type="entry name" value="FATTY-ACID PEROXYGENASE"/>
    <property type="match status" value="1"/>
</dbReference>
<dbReference type="PRINTS" id="PR00385">
    <property type="entry name" value="P450"/>
</dbReference>
<sequence>MVGIGNLWELMFTPVAELEIKRFKKYGKLYGVFEGNRPVLKVGDPALVKEILQRESDVFPTRRDVSNAKHPIVDLIIGKRGDEWRRMRSTASPKTTGQLRALYPLIRQSLAELLTSITAHVTHNKGNSLDINDWFERYAIDVLARTLFDTNTNAYTDPNDPFLVNARRVYRPPLWKIVVTLLVPTRALNALNIKTETNDRAVDFFYEISQNLLKRRKEDNKSVSSGLKSTGHELLSDNELISQLFASLNGGFASVASALAFCCHELALNADIQDRLHREVTDGLPPIDADGDHNNYDLVLKLPFLDAVVAETMRLHGPSLRPSRVTGKDYRLADTGLTLERGLIVEISAYAMQRSDELFPLADQFIPDRFAADNRHQILPFTYNPYGTGPRGCVGQTFAQLVMKSAIAYLVRRFRFSMCADTQLPVPLTKYIRIQLAETVYLAVEPRD</sequence>
<proteinExistence type="inferred from homology"/>
<evidence type="ECO:0000256" key="5">
    <source>
        <dbReference type="ARBA" id="ARBA00022617"/>
    </source>
</evidence>
<dbReference type="OrthoDB" id="2789670at2759"/>
<keyword evidence="5 11" id="KW-0349">Heme</keyword>
<keyword evidence="9 11" id="KW-0408">Iron</keyword>
<evidence type="ECO:0000256" key="4">
    <source>
        <dbReference type="ARBA" id="ARBA00010617"/>
    </source>
</evidence>
<dbReference type="PRINTS" id="PR00463">
    <property type="entry name" value="EP450I"/>
</dbReference>
<dbReference type="InterPro" id="IPR002401">
    <property type="entry name" value="Cyt_P450_E_grp-I"/>
</dbReference>
<dbReference type="GO" id="GO:0020037">
    <property type="term" value="F:heme binding"/>
    <property type="evidence" value="ECO:0007669"/>
    <property type="project" value="InterPro"/>
</dbReference>
<keyword evidence="13" id="KW-1185">Reference proteome</keyword>
<dbReference type="GO" id="GO:0005506">
    <property type="term" value="F:iron ion binding"/>
    <property type="evidence" value="ECO:0007669"/>
    <property type="project" value="InterPro"/>
</dbReference>
<keyword evidence="7" id="KW-0256">Endoplasmic reticulum</keyword>
<dbReference type="GO" id="GO:0016705">
    <property type="term" value="F:oxidoreductase activity, acting on paired donors, with incorporation or reduction of molecular oxygen"/>
    <property type="evidence" value="ECO:0007669"/>
    <property type="project" value="InterPro"/>
</dbReference>
<reference evidence="12" key="1">
    <citation type="submission" date="2020-11" db="EMBL/GenBank/DDBJ databases">
        <authorList>
            <person name="Tran Van P."/>
        </authorList>
    </citation>
    <scope>NUCLEOTIDE SEQUENCE</scope>
</reference>
<evidence type="ECO:0000256" key="1">
    <source>
        <dbReference type="ARBA" id="ARBA00001971"/>
    </source>
</evidence>
<dbReference type="InterPro" id="IPR050705">
    <property type="entry name" value="Cytochrome_P450_3A"/>
</dbReference>
<dbReference type="EMBL" id="CAJPIZ010017214">
    <property type="protein sequence ID" value="CAG2116010.1"/>
    <property type="molecule type" value="Genomic_DNA"/>
</dbReference>
<dbReference type="FunFam" id="1.10.630.10:FF:000182">
    <property type="entry name" value="Cytochrome P450 3A4"/>
    <property type="match status" value="1"/>
</dbReference>